<proteinExistence type="predicted"/>
<evidence type="ECO:0000256" key="1">
    <source>
        <dbReference type="SAM" id="MobiDB-lite"/>
    </source>
</evidence>
<keyword evidence="3" id="KW-1185">Reference proteome</keyword>
<dbReference type="EMBL" id="JASCZI010000464">
    <property type="protein sequence ID" value="MED6111949.1"/>
    <property type="molecule type" value="Genomic_DNA"/>
</dbReference>
<dbReference type="Proteomes" id="UP001341840">
    <property type="component" value="Unassembled WGS sequence"/>
</dbReference>
<organism evidence="2 3">
    <name type="scientific">Stylosanthes scabra</name>
    <dbReference type="NCBI Taxonomy" id="79078"/>
    <lineage>
        <taxon>Eukaryota</taxon>
        <taxon>Viridiplantae</taxon>
        <taxon>Streptophyta</taxon>
        <taxon>Embryophyta</taxon>
        <taxon>Tracheophyta</taxon>
        <taxon>Spermatophyta</taxon>
        <taxon>Magnoliopsida</taxon>
        <taxon>eudicotyledons</taxon>
        <taxon>Gunneridae</taxon>
        <taxon>Pentapetalae</taxon>
        <taxon>rosids</taxon>
        <taxon>fabids</taxon>
        <taxon>Fabales</taxon>
        <taxon>Fabaceae</taxon>
        <taxon>Papilionoideae</taxon>
        <taxon>50 kb inversion clade</taxon>
        <taxon>dalbergioids sensu lato</taxon>
        <taxon>Dalbergieae</taxon>
        <taxon>Pterocarpus clade</taxon>
        <taxon>Stylosanthes</taxon>
    </lineage>
</organism>
<evidence type="ECO:0000313" key="2">
    <source>
        <dbReference type="EMBL" id="MED6111949.1"/>
    </source>
</evidence>
<accession>A0ABU6QLC5</accession>
<gene>
    <name evidence="2" type="ORF">PIB30_057118</name>
</gene>
<feature type="region of interest" description="Disordered" evidence="1">
    <location>
        <begin position="59"/>
        <end position="102"/>
    </location>
</feature>
<sequence length="102" mass="11171">MAQVWQQRQRPACGVRRGGGELWFLQFCWSSRLENERGLSGTVLVFPISWGFGVGAGDSPLGSPPLPWGNFAPHRRPHRENSPPTGPHSGRSPRGSPPPGEF</sequence>
<comment type="caution">
    <text evidence="2">The sequence shown here is derived from an EMBL/GenBank/DDBJ whole genome shotgun (WGS) entry which is preliminary data.</text>
</comment>
<protein>
    <submittedName>
        <fullName evidence="2">Uncharacterized protein</fullName>
    </submittedName>
</protein>
<evidence type="ECO:0000313" key="3">
    <source>
        <dbReference type="Proteomes" id="UP001341840"/>
    </source>
</evidence>
<name>A0ABU6QLC5_9FABA</name>
<reference evidence="2 3" key="1">
    <citation type="journal article" date="2023" name="Plants (Basel)">
        <title>Bridging the Gap: Combining Genomics and Transcriptomics Approaches to Understand Stylosanthes scabra, an Orphan Legume from the Brazilian Caatinga.</title>
        <authorList>
            <person name="Ferreira-Neto J.R.C."/>
            <person name="da Silva M.D."/>
            <person name="Binneck E."/>
            <person name="de Melo N.F."/>
            <person name="da Silva R.H."/>
            <person name="de Melo A.L.T.M."/>
            <person name="Pandolfi V."/>
            <person name="Bustamante F.O."/>
            <person name="Brasileiro-Vidal A.C."/>
            <person name="Benko-Iseppon A.M."/>
        </authorList>
    </citation>
    <scope>NUCLEOTIDE SEQUENCE [LARGE SCALE GENOMIC DNA]</scope>
    <source>
        <tissue evidence="2">Leaves</tissue>
    </source>
</reference>